<gene>
    <name evidence="2" type="ORF">B8W66_08980</name>
</gene>
<dbReference type="EMBL" id="NCXP01000007">
    <property type="protein sequence ID" value="OSC41492.1"/>
    <property type="molecule type" value="Genomic_DNA"/>
</dbReference>
<evidence type="ECO:0008006" key="4">
    <source>
        <dbReference type="Google" id="ProtNLM"/>
    </source>
</evidence>
<reference evidence="2 3" key="1">
    <citation type="submission" date="2017-04" db="EMBL/GenBank/DDBJ databases">
        <title>The new phylogeny of genus Mycobacterium.</title>
        <authorList>
            <person name="Tortoli E."/>
            <person name="Trovato A."/>
            <person name="Cirillo D.M."/>
        </authorList>
    </citation>
    <scope>NUCLEOTIDE SEQUENCE [LARGE SCALE GENOMIC DNA]</scope>
    <source>
        <strain evidence="2 3">TBL 1200985</strain>
    </source>
</reference>
<organism evidence="2 3">
    <name type="scientific">Mycobacterium decipiens</name>
    <dbReference type="NCBI Taxonomy" id="1430326"/>
    <lineage>
        <taxon>Bacteria</taxon>
        <taxon>Bacillati</taxon>
        <taxon>Actinomycetota</taxon>
        <taxon>Actinomycetes</taxon>
        <taxon>Mycobacteriales</taxon>
        <taxon>Mycobacteriaceae</taxon>
        <taxon>Mycobacterium</taxon>
    </lineage>
</organism>
<feature type="transmembrane region" description="Helical" evidence="1">
    <location>
        <begin position="71"/>
        <end position="90"/>
    </location>
</feature>
<evidence type="ECO:0000313" key="3">
    <source>
        <dbReference type="Proteomes" id="UP000193247"/>
    </source>
</evidence>
<proteinExistence type="predicted"/>
<keyword evidence="1" id="KW-0812">Transmembrane</keyword>
<keyword evidence="1" id="KW-0472">Membrane</keyword>
<name>A0A1X2LWK1_9MYCO</name>
<comment type="caution">
    <text evidence="2">The sequence shown here is derived from an EMBL/GenBank/DDBJ whole genome shotgun (WGS) entry which is preliminary data.</text>
</comment>
<dbReference type="RefSeq" id="WP_085324667.1">
    <property type="nucleotide sequence ID" value="NZ_NCXP01000007.1"/>
</dbReference>
<dbReference type="STRING" id="1430326.B8W66_08980"/>
<dbReference type="Proteomes" id="UP000193247">
    <property type="component" value="Unassembled WGS sequence"/>
</dbReference>
<keyword evidence="3" id="KW-1185">Reference proteome</keyword>
<evidence type="ECO:0000256" key="1">
    <source>
        <dbReference type="SAM" id="Phobius"/>
    </source>
</evidence>
<evidence type="ECO:0000313" key="2">
    <source>
        <dbReference type="EMBL" id="OSC41492.1"/>
    </source>
</evidence>
<sequence>MTAPHTSHPSRGGPSVSGKRAVMTAGMGLVLATLVLIAIANPAVAFAHAAQVSTGAPGSVVAATDANDVPTWPFVLGTVAVVAVAALWAVRRRP</sequence>
<accession>A0A1X2LWK1</accession>
<protein>
    <recommendedName>
        <fullName evidence="4">Copper resistance protein CopC</fullName>
    </recommendedName>
</protein>
<keyword evidence="1" id="KW-1133">Transmembrane helix</keyword>
<dbReference type="AlphaFoldDB" id="A0A1X2LWK1"/>